<proteinExistence type="predicted"/>
<name>W8VG27_KLEPN</name>
<dbReference type="Proteomes" id="UP000019586">
    <property type="component" value="Chromosome"/>
</dbReference>
<sequence length="49" mass="5400">MARSDASGWAAPYPTGFSLFLELPTGLREQGKNDKLTLLSIFVSLRKLC</sequence>
<evidence type="ECO:0000313" key="2">
    <source>
        <dbReference type="Proteomes" id="UP000019586"/>
    </source>
</evidence>
<dbReference type="EMBL" id="CP006918">
    <property type="protein sequence ID" value="AHM78966.1"/>
    <property type="molecule type" value="Genomic_DNA"/>
</dbReference>
<dbReference type="HOGENOM" id="CLU_3136737_0_0_6"/>
<evidence type="ECO:0000313" key="1">
    <source>
        <dbReference type="EMBL" id="AHM78966.1"/>
    </source>
</evidence>
<dbReference type="AlphaFoldDB" id="W8VG27"/>
<dbReference type="KEGG" id="kps:KPNJ2_02186"/>
<organism evidence="1 2">
    <name type="scientific">Klebsiella pneumoniae 30684/NJST258_2</name>
    <dbReference type="NCBI Taxonomy" id="1420013"/>
    <lineage>
        <taxon>Bacteria</taxon>
        <taxon>Pseudomonadati</taxon>
        <taxon>Pseudomonadota</taxon>
        <taxon>Gammaproteobacteria</taxon>
        <taxon>Enterobacterales</taxon>
        <taxon>Enterobacteriaceae</taxon>
        <taxon>Klebsiella/Raoultella group</taxon>
        <taxon>Klebsiella</taxon>
        <taxon>Klebsiella pneumoniae complex</taxon>
    </lineage>
</organism>
<accession>W8VG27</accession>
<reference evidence="1 2" key="1">
    <citation type="journal article" date="2014" name="Proc. Natl. Acad. Sci. U.S.A.">
        <title>Molecular dissection of the evolution of carbapenem-resistant multilocus sequence type 258 Klebsiella pneumoniae.</title>
        <authorList>
            <person name="Deleo F.R."/>
            <person name="Chen L."/>
            <person name="Porcella S.F."/>
            <person name="Martens C.A."/>
            <person name="Kobayashi S.D."/>
            <person name="Porter A.R."/>
            <person name="Chavda K.D."/>
            <person name="Jacobs M.R."/>
            <person name="Mathema B."/>
            <person name="Olsen R.J."/>
            <person name="Bonomo R.A."/>
            <person name="Musser J.M."/>
            <person name="Kreiswirth B.N."/>
        </authorList>
    </citation>
    <scope>NUCLEOTIDE SEQUENCE [LARGE SCALE GENOMIC DNA]</scope>
    <source>
        <strain evidence="1">30684/NJST258_2</strain>
    </source>
</reference>
<gene>
    <name evidence="1" type="ORF">KPNJ2_02186</name>
</gene>
<protein>
    <submittedName>
        <fullName evidence="1">Uncharacterized protein</fullName>
    </submittedName>
</protein>